<dbReference type="Pfam" id="PF04193">
    <property type="entry name" value="PQ-loop"/>
    <property type="match status" value="2"/>
</dbReference>
<dbReference type="AlphaFoldDB" id="A0A811K955"/>
<dbReference type="PANTHER" id="PTHR13131">
    <property type="entry name" value="CYSTINOSIN"/>
    <property type="match status" value="1"/>
</dbReference>
<reference evidence="11" key="1">
    <citation type="submission" date="2020-09" db="EMBL/GenBank/DDBJ databases">
        <authorList>
            <person name="Kikuchi T."/>
        </authorList>
    </citation>
    <scope>NUCLEOTIDE SEQUENCE</scope>
    <source>
        <strain evidence="11">SH1</strain>
    </source>
</reference>
<feature type="transmembrane region" description="Helical" evidence="9">
    <location>
        <begin position="274"/>
        <end position="294"/>
    </location>
</feature>
<feature type="signal peptide" evidence="10">
    <location>
        <begin position="1"/>
        <end position="21"/>
    </location>
</feature>
<keyword evidence="3" id="KW-0813">Transport</keyword>
<dbReference type="NCBIfam" id="TIGR00951">
    <property type="entry name" value="2A43"/>
    <property type="match status" value="1"/>
</dbReference>
<evidence type="ECO:0000256" key="2">
    <source>
        <dbReference type="ARBA" id="ARBA00006855"/>
    </source>
</evidence>
<evidence type="ECO:0000256" key="5">
    <source>
        <dbReference type="ARBA" id="ARBA00022737"/>
    </source>
</evidence>
<sequence length="391" mass="44182">MYLKITSTLLLLLLSTQVPNATSGRAHDSQVLTSPNELEIVLGETKSIEFTNANPNQTSLKLYLRKTKYFSFSNNVLEFSEEKPSVTVNVTGLSVTSREFVDVEDCYVEAERTQQCNFSTDSIYVTVTVIHSDIYKILIEITGWTYFIAWSLSFYPQAILNFQRKSVVGFNFDYGLLNVIGFFCYSVYNCALYFVPYVQELYIEKHERGAIPVLMNDVVFAVHAFFITGITGVQCFFYTRGNQRISYVCWAWCSVFAVVASGSLVLQVFGVFNWLQFITALSYIKLAVTCSKYIPPALYNFQRRSTVGWSIGTILLDFSGGILTILQMILQASNSDDWSIFMGNAVKCGLGVASVAFDVLFMVQHFCLFKNSHKINISVIDQAEVKKQQKV</sequence>
<evidence type="ECO:0000256" key="4">
    <source>
        <dbReference type="ARBA" id="ARBA00022692"/>
    </source>
</evidence>
<protein>
    <recommendedName>
        <fullName evidence="13">Cystinosin-like protein</fullName>
    </recommendedName>
</protein>
<evidence type="ECO:0000256" key="9">
    <source>
        <dbReference type="SAM" id="Phobius"/>
    </source>
</evidence>
<gene>
    <name evidence="11" type="ORF">BOKJ2_LOCUS4483</name>
</gene>
<evidence type="ECO:0000256" key="1">
    <source>
        <dbReference type="ARBA" id="ARBA00004127"/>
    </source>
</evidence>
<feature type="transmembrane region" description="Helical" evidence="9">
    <location>
        <begin position="306"/>
        <end position="330"/>
    </location>
</feature>
<dbReference type="GO" id="GO:0005765">
    <property type="term" value="C:lysosomal membrane"/>
    <property type="evidence" value="ECO:0007669"/>
    <property type="project" value="TreeGrafter"/>
</dbReference>
<comment type="caution">
    <text evidence="11">The sequence shown here is derived from an EMBL/GenBank/DDBJ whole genome shotgun (WGS) entry which is preliminary data.</text>
</comment>
<dbReference type="OrthoDB" id="75720at2759"/>
<name>A0A811K955_9BILA</name>
<dbReference type="InterPro" id="IPR006603">
    <property type="entry name" value="PQ-loop_rpt"/>
</dbReference>
<dbReference type="GO" id="GO:0015184">
    <property type="term" value="F:L-cystine transmembrane transporter activity"/>
    <property type="evidence" value="ECO:0007669"/>
    <property type="project" value="TreeGrafter"/>
</dbReference>
<keyword evidence="6 9" id="KW-1133">Transmembrane helix</keyword>
<dbReference type="InterPro" id="IPR005282">
    <property type="entry name" value="LC_transporter"/>
</dbReference>
<keyword evidence="4 9" id="KW-0812">Transmembrane</keyword>
<accession>A0A811K955</accession>
<dbReference type="Proteomes" id="UP000783686">
    <property type="component" value="Unassembled WGS sequence"/>
</dbReference>
<evidence type="ECO:0000256" key="8">
    <source>
        <dbReference type="ARBA" id="ARBA00048473"/>
    </source>
</evidence>
<evidence type="ECO:0000313" key="11">
    <source>
        <dbReference type="EMBL" id="CAD5212682.1"/>
    </source>
</evidence>
<comment type="similarity">
    <text evidence="2">Belongs to the cystinosin family.</text>
</comment>
<feature type="transmembrane region" description="Helical" evidence="9">
    <location>
        <begin position="174"/>
        <end position="198"/>
    </location>
</feature>
<feature type="transmembrane region" description="Helical" evidence="9">
    <location>
        <begin position="350"/>
        <end position="369"/>
    </location>
</feature>
<evidence type="ECO:0000256" key="6">
    <source>
        <dbReference type="ARBA" id="ARBA00022989"/>
    </source>
</evidence>
<feature type="transmembrane region" description="Helical" evidence="9">
    <location>
        <begin position="245"/>
        <end position="268"/>
    </location>
</feature>
<keyword evidence="7 9" id="KW-0472">Membrane</keyword>
<dbReference type="SMART" id="SM00679">
    <property type="entry name" value="CTNS"/>
    <property type="match status" value="2"/>
</dbReference>
<comment type="catalytic activity">
    <reaction evidence="8">
        <text>L-cystine(out) + H(+)(out) = L-cystine(in) + H(+)(in)</text>
        <dbReference type="Rhea" id="RHEA:66172"/>
        <dbReference type="ChEBI" id="CHEBI:15378"/>
        <dbReference type="ChEBI" id="CHEBI:35491"/>
    </reaction>
    <physiologicalReaction direction="left-to-right" evidence="8">
        <dbReference type="Rhea" id="RHEA:66173"/>
    </physiologicalReaction>
</comment>
<organism evidence="11 12">
    <name type="scientific">Bursaphelenchus okinawaensis</name>
    <dbReference type="NCBI Taxonomy" id="465554"/>
    <lineage>
        <taxon>Eukaryota</taxon>
        <taxon>Metazoa</taxon>
        <taxon>Ecdysozoa</taxon>
        <taxon>Nematoda</taxon>
        <taxon>Chromadorea</taxon>
        <taxon>Rhabditida</taxon>
        <taxon>Tylenchina</taxon>
        <taxon>Tylenchomorpha</taxon>
        <taxon>Aphelenchoidea</taxon>
        <taxon>Aphelenchoididae</taxon>
        <taxon>Bursaphelenchus</taxon>
    </lineage>
</organism>
<keyword evidence="12" id="KW-1185">Reference proteome</keyword>
<dbReference type="Proteomes" id="UP000614601">
    <property type="component" value="Unassembled WGS sequence"/>
</dbReference>
<evidence type="ECO:0008006" key="13">
    <source>
        <dbReference type="Google" id="ProtNLM"/>
    </source>
</evidence>
<keyword evidence="10" id="KW-0732">Signal</keyword>
<dbReference type="Gene3D" id="1.20.1280.290">
    <property type="match status" value="2"/>
</dbReference>
<feature type="chain" id="PRO_5036220925" description="Cystinosin-like protein" evidence="10">
    <location>
        <begin position="22"/>
        <end position="391"/>
    </location>
</feature>
<keyword evidence="5" id="KW-0677">Repeat</keyword>
<dbReference type="GO" id="GO:0012505">
    <property type="term" value="C:endomembrane system"/>
    <property type="evidence" value="ECO:0007669"/>
    <property type="project" value="UniProtKB-SubCell"/>
</dbReference>
<evidence type="ECO:0000256" key="3">
    <source>
        <dbReference type="ARBA" id="ARBA00022448"/>
    </source>
</evidence>
<comment type="subcellular location">
    <subcellularLocation>
        <location evidence="1">Endomembrane system</location>
        <topology evidence="1">Multi-pass membrane protein</topology>
    </subcellularLocation>
</comment>
<feature type="transmembrane region" description="Helical" evidence="9">
    <location>
        <begin position="144"/>
        <end position="162"/>
    </location>
</feature>
<proteinExistence type="inferred from homology"/>
<feature type="transmembrane region" description="Helical" evidence="9">
    <location>
        <begin position="218"/>
        <end position="238"/>
    </location>
</feature>
<dbReference type="EMBL" id="CAJFCW020000002">
    <property type="protein sequence ID" value="CAG9097249.1"/>
    <property type="molecule type" value="Genomic_DNA"/>
</dbReference>
<dbReference type="EMBL" id="CAJFDH010000002">
    <property type="protein sequence ID" value="CAD5212682.1"/>
    <property type="molecule type" value="Genomic_DNA"/>
</dbReference>
<evidence type="ECO:0000313" key="12">
    <source>
        <dbReference type="Proteomes" id="UP000614601"/>
    </source>
</evidence>
<dbReference type="PANTHER" id="PTHR13131:SF5">
    <property type="entry name" value="CYSTINOSIN"/>
    <property type="match status" value="1"/>
</dbReference>
<evidence type="ECO:0000256" key="10">
    <source>
        <dbReference type="SAM" id="SignalP"/>
    </source>
</evidence>
<evidence type="ECO:0000256" key="7">
    <source>
        <dbReference type="ARBA" id="ARBA00023136"/>
    </source>
</evidence>